<reference evidence="2" key="1">
    <citation type="submission" date="2011-12" db="EMBL/GenBank/DDBJ databases">
        <title>Complete genome sequence of Streptomyces cattleya strain DSM 46488.</title>
        <authorList>
            <person name="Ou H.-Y."/>
            <person name="Li P."/>
            <person name="Zhao C."/>
            <person name="O'Hagan D."/>
            <person name="Deng Z."/>
        </authorList>
    </citation>
    <scope>NUCLEOTIDE SEQUENCE [LARGE SCALE GENOMIC DNA]</scope>
    <source>
        <strain evidence="2">ATCC 35852 / DSM 46488 / JCM 4925 / NBRC 14057 / NRRL 8057</strain>
    </source>
</reference>
<proteinExistence type="predicted"/>
<keyword evidence="2" id="KW-1185">Reference proteome</keyword>
<dbReference type="KEGG" id="scy:SCATT_40410"/>
<evidence type="ECO:0000313" key="2">
    <source>
        <dbReference type="Proteomes" id="UP000007842"/>
    </source>
</evidence>
<evidence type="ECO:0000313" key="1">
    <source>
        <dbReference type="EMBL" id="AEW96412.1"/>
    </source>
</evidence>
<name>G8WXA1_STREN</name>
<sequence length="40" mass="4344">MRYGRGALFRMHGCVLPRLSVRPGAGVVGTGSLRFPRPFA</sequence>
<accession>G8WXA1</accession>
<dbReference type="AlphaFoldDB" id="G8WXA1"/>
<dbReference type="EMBL" id="CP003219">
    <property type="protein sequence ID" value="AEW96412.1"/>
    <property type="molecule type" value="Genomic_DNA"/>
</dbReference>
<gene>
    <name evidence="1" type="ordered locus">SCATT_40410</name>
</gene>
<dbReference type="HOGENOM" id="CLU_3296995_0_0_11"/>
<organism evidence="1 2">
    <name type="scientific">Streptantibioticus cattleyicolor (strain ATCC 35852 / DSM 46488 / JCM 4925 / NBRC 14057 / NRRL 8057)</name>
    <name type="common">Streptomyces cattleya</name>
    <dbReference type="NCBI Taxonomy" id="1003195"/>
    <lineage>
        <taxon>Bacteria</taxon>
        <taxon>Bacillati</taxon>
        <taxon>Actinomycetota</taxon>
        <taxon>Actinomycetes</taxon>
        <taxon>Kitasatosporales</taxon>
        <taxon>Streptomycetaceae</taxon>
        <taxon>Streptantibioticus</taxon>
    </lineage>
</organism>
<dbReference type="Proteomes" id="UP000007842">
    <property type="component" value="Chromosome"/>
</dbReference>
<protein>
    <submittedName>
        <fullName evidence="1">Uncharacterized protein</fullName>
    </submittedName>
</protein>